<sequence length="79" mass="8766">MKNKDEKISSSLDSAAEKACLSGEKYVASRQEVLRSSNDLKKEKTVGKKTKKSLNRSSSFLESTLRSMVLCTAKIDVHD</sequence>
<gene>
    <name evidence="2" type="ORF">TIFTF001_002539</name>
</gene>
<organism evidence="2 3">
    <name type="scientific">Ficus carica</name>
    <name type="common">Common fig</name>
    <dbReference type="NCBI Taxonomy" id="3494"/>
    <lineage>
        <taxon>Eukaryota</taxon>
        <taxon>Viridiplantae</taxon>
        <taxon>Streptophyta</taxon>
        <taxon>Embryophyta</taxon>
        <taxon>Tracheophyta</taxon>
        <taxon>Spermatophyta</taxon>
        <taxon>Magnoliopsida</taxon>
        <taxon>eudicotyledons</taxon>
        <taxon>Gunneridae</taxon>
        <taxon>Pentapetalae</taxon>
        <taxon>rosids</taxon>
        <taxon>fabids</taxon>
        <taxon>Rosales</taxon>
        <taxon>Moraceae</taxon>
        <taxon>Ficeae</taxon>
        <taxon>Ficus</taxon>
    </lineage>
</organism>
<feature type="region of interest" description="Disordered" evidence="1">
    <location>
        <begin position="37"/>
        <end position="57"/>
    </location>
</feature>
<protein>
    <submittedName>
        <fullName evidence="2">Uncharacterized protein</fullName>
    </submittedName>
</protein>
<name>A0AA88D808_FICCA</name>
<evidence type="ECO:0000313" key="3">
    <source>
        <dbReference type="Proteomes" id="UP001187192"/>
    </source>
</evidence>
<keyword evidence="3" id="KW-1185">Reference proteome</keyword>
<comment type="caution">
    <text evidence="2">The sequence shown here is derived from an EMBL/GenBank/DDBJ whole genome shotgun (WGS) entry which is preliminary data.</text>
</comment>
<accession>A0AA88D808</accession>
<evidence type="ECO:0000256" key="1">
    <source>
        <dbReference type="SAM" id="MobiDB-lite"/>
    </source>
</evidence>
<proteinExistence type="predicted"/>
<dbReference type="Proteomes" id="UP001187192">
    <property type="component" value="Unassembled WGS sequence"/>
</dbReference>
<evidence type="ECO:0000313" key="2">
    <source>
        <dbReference type="EMBL" id="GMN29739.1"/>
    </source>
</evidence>
<reference evidence="2" key="1">
    <citation type="submission" date="2023-07" db="EMBL/GenBank/DDBJ databases">
        <title>draft genome sequence of fig (Ficus carica).</title>
        <authorList>
            <person name="Takahashi T."/>
            <person name="Nishimura K."/>
        </authorList>
    </citation>
    <scope>NUCLEOTIDE SEQUENCE</scope>
</reference>
<dbReference type="AlphaFoldDB" id="A0AA88D808"/>
<dbReference type="EMBL" id="BTGU01000002">
    <property type="protein sequence ID" value="GMN29739.1"/>
    <property type="molecule type" value="Genomic_DNA"/>
</dbReference>